<dbReference type="KEGG" id="kus:B9G99_12275"/>
<organism evidence="1 2">
    <name type="scientific">Kushneria konosiri</name>
    <dbReference type="NCBI Taxonomy" id="698828"/>
    <lineage>
        <taxon>Bacteria</taxon>
        <taxon>Pseudomonadati</taxon>
        <taxon>Pseudomonadota</taxon>
        <taxon>Gammaproteobacteria</taxon>
        <taxon>Oceanospirillales</taxon>
        <taxon>Halomonadaceae</taxon>
        <taxon>Kushneria</taxon>
    </lineage>
</organism>
<evidence type="ECO:0000313" key="1">
    <source>
        <dbReference type="EMBL" id="ARS53538.1"/>
    </source>
</evidence>
<proteinExistence type="predicted"/>
<dbReference type="EMBL" id="CP021323">
    <property type="protein sequence ID" value="ARS53538.1"/>
    <property type="molecule type" value="Genomic_DNA"/>
</dbReference>
<protein>
    <submittedName>
        <fullName evidence="1">Uncharacterized protein</fullName>
    </submittedName>
</protein>
<evidence type="ECO:0000313" key="2">
    <source>
        <dbReference type="Proteomes" id="UP000250025"/>
    </source>
</evidence>
<dbReference type="Proteomes" id="UP000250025">
    <property type="component" value="Chromosome"/>
</dbReference>
<dbReference type="AlphaFoldDB" id="A0A2Z2H858"/>
<sequence length="62" mass="6296">MEFASCYQNVGVLVALGQVAGDVVQSALLLEIGIVDAPQGVVVINLLSIAIAVEVMPLSSGN</sequence>
<name>A0A2Z2H858_9GAMM</name>
<reference evidence="1 2" key="1">
    <citation type="journal article" date="2017" name="Int. J. Syst. Evol. Microbiol.">
        <title>Kushneria konosiri sp. nov., isolated from the Korean salt-fermented seafood Daemi-jeot.</title>
        <authorList>
            <person name="Yun J.H."/>
            <person name="Park S.K."/>
            <person name="Lee J.Y."/>
            <person name="Jung M.J."/>
            <person name="Bae J.W."/>
        </authorList>
    </citation>
    <scope>NUCLEOTIDE SEQUENCE [LARGE SCALE GENOMIC DNA]</scope>
    <source>
        <strain evidence="1 2">X49</strain>
    </source>
</reference>
<keyword evidence="2" id="KW-1185">Reference proteome</keyword>
<accession>A0A2Z2H858</accession>
<gene>
    <name evidence="1" type="ORF">B9G99_12275</name>
</gene>